<keyword evidence="2" id="KW-1185">Reference proteome</keyword>
<sequence length="59" mass="7085">MFHGHDTDERQAIIFCFIMSSKPSRRGGFHFADRSFNDFKIYFRHVRLLNIDTREEGFS</sequence>
<dbReference type="EMBL" id="NWQG01000193">
    <property type="protein sequence ID" value="PDQ18321.1"/>
    <property type="molecule type" value="Genomic_DNA"/>
</dbReference>
<dbReference type="Proteomes" id="UP000219182">
    <property type="component" value="Unassembled WGS sequence"/>
</dbReference>
<comment type="caution">
    <text evidence="1">The sequence shown here is derived from an EMBL/GenBank/DDBJ whole genome shotgun (WGS) entry which is preliminary data.</text>
</comment>
<dbReference type="AlphaFoldDB" id="A0A2A6F9L3"/>
<reference evidence="1 2" key="1">
    <citation type="submission" date="2017-09" db="EMBL/GenBank/DDBJ databases">
        <title>Mesorhizobum sanjuanii sp. nov. isolated from nodules of Lotus tenuis in saline-alkaline lowlands of Flooding Pampa.</title>
        <authorList>
            <person name="Sannazzaro A.I."/>
            <person name="Torres Tejerizo G.A."/>
            <person name="Fontana F."/>
            <person name="Cumpa Velazquez L.M."/>
            <person name="Hansen L."/>
            <person name="Pistorio M."/>
            <person name="Estrella M.J."/>
        </authorList>
    </citation>
    <scope>NUCLEOTIDE SEQUENCE [LARGE SCALE GENOMIC DNA]</scope>
    <source>
        <strain evidence="1 2">BSA136</strain>
    </source>
</reference>
<protein>
    <submittedName>
        <fullName evidence="1">Uncharacterized protein</fullName>
    </submittedName>
</protein>
<organism evidence="1 2">
    <name type="scientific">Mesorhizobium sanjuanii</name>
    <dbReference type="NCBI Taxonomy" id="2037900"/>
    <lineage>
        <taxon>Bacteria</taxon>
        <taxon>Pseudomonadati</taxon>
        <taxon>Pseudomonadota</taxon>
        <taxon>Alphaproteobacteria</taxon>
        <taxon>Hyphomicrobiales</taxon>
        <taxon>Phyllobacteriaceae</taxon>
        <taxon>Mesorhizobium</taxon>
    </lineage>
</organism>
<gene>
    <name evidence="1" type="ORF">CN311_25375</name>
</gene>
<proteinExistence type="predicted"/>
<name>A0A2A6F9L3_9HYPH</name>
<evidence type="ECO:0000313" key="1">
    <source>
        <dbReference type="EMBL" id="PDQ18321.1"/>
    </source>
</evidence>
<evidence type="ECO:0000313" key="2">
    <source>
        <dbReference type="Proteomes" id="UP000219182"/>
    </source>
</evidence>
<accession>A0A2A6F9L3</accession>